<dbReference type="Gene3D" id="1.10.10.10">
    <property type="entry name" value="Winged helix-like DNA-binding domain superfamily/Winged helix DNA-binding domain"/>
    <property type="match status" value="1"/>
</dbReference>
<feature type="compositionally biased region" description="Low complexity" evidence="6">
    <location>
        <begin position="196"/>
        <end position="208"/>
    </location>
</feature>
<dbReference type="SUPFAM" id="SSF52172">
    <property type="entry name" value="CheY-like"/>
    <property type="match status" value="1"/>
</dbReference>
<feature type="modified residue" description="4-aspartylphosphate" evidence="5">
    <location>
        <position position="72"/>
    </location>
</feature>
<evidence type="ECO:0000313" key="10">
    <source>
        <dbReference type="Proteomes" id="UP000031488"/>
    </source>
</evidence>
<accession>A0A0B9APR3</accession>
<evidence type="ECO:0000259" key="8">
    <source>
        <dbReference type="PROSITE" id="PS50110"/>
    </source>
</evidence>
<keyword evidence="4" id="KW-0804">Transcription</keyword>
<name>A0A0B9APR3_BRELN</name>
<dbReference type="SUPFAM" id="SSF46894">
    <property type="entry name" value="C-terminal effector domain of the bipartite response regulators"/>
    <property type="match status" value="1"/>
</dbReference>
<dbReference type="PROSITE" id="PS00622">
    <property type="entry name" value="HTH_LUXR_1"/>
    <property type="match status" value="1"/>
</dbReference>
<evidence type="ECO:0000313" key="9">
    <source>
        <dbReference type="EMBL" id="KHS52817.1"/>
    </source>
</evidence>
<proteinExistence type="predicted"/>
<evidence type="ECO:0000256" key="5">
    <source>
        <dbReference type="PROSITE-ProRule" id="PRU00169"/>
    </source>
</evidence>
<gene>
    <name evidence="9" type="ORF">AE0388_1800</name>
</gene>
<dbReference type="InterPro" id="IPR001789">
    <property type="entry name" value="Sig_transdc_resp-reg_receiver"/>
</dbReference>
<comment type="caution">
    <text evidence="9">The sequence shown here is derived from an EMBL/GenBank/DDBJ whole genome shotgun (WGS) entry which is preliminary data.</text>
</comment>
<dbReference type="GO" id="GO:0003677">
    <property type="term" value="F:DNA binding"/>
    <property type="evidence" value="ECO:0007669"/>
    <property type="project" value="UniProtKB-KW"/>
</dbReference>
<sequence length="306" mass="32216">MNAEEATVHGRTEARGSRPLRIVLVDDQALVRAGFAMVIDSQPDLTVVGQAGDGAAGLDIVRQDEPDVVLMDVRMPRIDGIEATQRILALADEGTIRPPKIIVLTTFDDDDYALRALRAGASGFLLKDTLPEVLLESIRTVVDGGAVIAPTTTKRLLETRLLPHLDVGDPPHSDPQPATPETDATSAGGVAPTLPEGGESASSEVSASALSELGTLSTAGADAPRAGASRLDAADMRRLESLTQRETEVLVLIATGLSNTEIGERLFLAQPTVKTHVGRILMKLAARDRVQAVVFAYEAGLVGPGR</sequence>
<dbReference type="SMART" id="SM00421">
    <property type="entry name" value="HTH_LUXR"/>
    <property type="match status" value="1"/>
</dbReference>
<dbReference type="PANTHER" id="PTHR43214">
    <property type="entry name" value="TWO-COMPONENT RESPONSE REGULATOR"/>
    <property type="match status" value="1"/>
</dbReference>
<dbReference type="Pfam" id="PF00072">
    <property type="entry name" value="Response_reg"/>
    <property type="match status" value="1"/>
</dbReference>
<feature type="domain" description="HTH luxR-type" evidence="7">
    <location>
        <begin position="235"/>
        <end position="300"/>
    </location>
</feature>
<dbReference type="InterPro" id="IPR058245">
    <property type="entry name" value="NreC/VraR/RcsB-like_REC"/>
</dbReference>
<protein>
    <submittedName>
        <fullName evidence="9">Two component transcriptional regulator, LuxR family</fullName>
    </submittedName>
</protein>
<dbReference type="PROSITE" id="PS50110">
    <property type="entry name" value="RESPONSE_REGULATORY"/>
    <property type="match status" value="1"/>
</dbReference>
<dbReference type="PRINTS" id="PR00038">
    <property type="entry name" value="HTHLUXR"/>
</dbReference>
<dbReference type="PANTHER" id="PTHR43214:SF24">
    <property type="entry name" value="TRANSCRIPTIONAL REGULATORY PROTEIN NARL-RELATED"/>
    <property type="match status" value="1"/>
</dbReference>
<feature type="domain" description="Response regulatory" evidence="8">
    <location>
        <begin position="21"/>
        <end position="142"/>
    </location>
</feature>
<dbReference type="AlphaFoldDB" id="A0A0B9APR3"/>
<reference evidence="9 10" key="1">
    <citation type="submission" date="2014-11" db="EMBL/GenBank/DDBJ databases">
        <title>Draft Genome Sequence of Brevibacterium linens AE038-8.</title>
        <authorList>
            <person name="Maizel D."/>
            <person name="Utturkar S.M."/>
            <person name="Brown S.D."/>
            <person name="Ferrero M."/>
            <person name="Rosen B.P."/>
        </authorList>
    </citation>
    <scope>NUCLEOTIDE SEQUENCE [LARGE SCALE GENOMIC DNA]</scope>
    <source>
        <strain evidence="9 10">AE038-8</strain>
    </source>
</reference>
<dbReference type="EMBL" id="JTJZ01000018">
    <property type="protein sequence ID" value="KHS52817.1"/>
    <property type="molecule type" value="Genomic_DNA"/>
</dbReference>
<dbReference type="CDD" id="cd06170">
    <property type="entry name" value="LuxR_C_like"/>
    <property type="match status" value="1"/>
</dbReference>
<keyword evidence="2" id="KW-0805">Transcription regulation</keyword>
<dbReference type="GO" id="GO:0006355">
    <property type="term" value="P:regulation of DNA-templated transcription"/>
    <property type="evidence" value="ECO:0007669"/>
    <property type="project" value="InterPro"/>
</dbReference>
<evidence type="ECO:0000259" key="7">
    <source>
        <dbReference type="PROSITE" id="PS50043"/>
    </source>
</evidence>
<dbReference type="OrthoDB" id="4803010at2"/>
<dbReference type="PATRIC" id="fig|1703.6.peg.1683"/>
<feature type="region of interest" description="Disordered" evidence="6">
    <location>
        <begin position="164"/>
        <end position="208"/>
    </location>
</feature>
<dbReference type="GO" id="GO:0000160">
    <property type="term" value="P:phosphorelay signal transduction system"/>
    <property type="evidence" value="ECO:0007669"/>
    <property type="project" value="InterPro"/>
</dbReference>
<organism evidence="9 10">
    <name type="scientific">Brevibacterium linens</name>
    <dbReference type="NCBI Taxonomy" id="1703"/>
    <lineage>
        <taxon>Bacteria</taxon>
        <taxon>Bacillati</taxon>
        <taxon>Actinomycetota</taxon>
        <taxon>Actinomycetes</taxon>
        <taxon>Micrococcales</taxon>
        <taxon>Brevibacteriaceae</taxon>
        <taxon>Brevibacterium</taxon>
    </lineage>
</organism>
<evidence type="ECO:0000256" key="4">
    <source>
        <dbReference type="ARBA" id="ARBA00023163"/>
    </source>
</evidence>
<dbReference type="PROSITE" id="PS50043">
    <property type="entry name" value="HTH_LUXR_2"/>
    <property type="match status" value="1"/>
</dbReference>
<keyword evidence="10" id="KW-1185">Reference proteome</keyword>
<dbReference type="InterPro" id="IPR036388">
    <property type="entry name" value="WH-like_DNA-bd_sf"/>
</dbReference>
<keyword evidence="1 5" id="KW-0597">Phosphoprotein</keyword>
<dbReference type="Gene3D" id="3.40.50.2300">
    <property type="match status" value="1"/>
</dbReference>
<evidence type="ECO:0000256" key="1">
    <source>
        <dbReference type="ARBA" id="ARBA00022553"/>
    </source>
</evidence>
<dbReference type="Proteomes" id="UP000031488">
    <property type="component" value="Unassembled WGS sequence"/>
</dbReference>
<evidence type="ECO:0000256" key="6">
    <source>
        <dbReference type="SAM" id="MobiDB-lite"/>
    </source>
</evidence>
<dbReference type="Pfam" id="PF00196">
    <property type="entry name" value="GerE"/>
    <property type="match status" value="1"/>
</dbReference>
<dbReference type="InterPro" id="IPR016032">
    <property type="entry name" value="Sig_transdc_resp-reg_C-effctor"/>
</dbReference>
<dbReference type="RefSeq" id="WP_052239936.1">
    <property type="nucleotide sequence ID" value="NZ_JTJZ01000018.1"/>
</dbReference>
<evidence type="ECO:0000256" key="2">
    <source>
        <dbReference type="ARBA" id="ARBA00023015"/>
    </source>
</evidence>
<dbReference type="InterPro" id="IPR011006">
    <property type="entry name" value="CheY-like_superfamily"/>
</dbReference>
<dbReference type="InterPro" id="IPR039420">
    <property type="entry name" value="WalR-like"/>
</dbReference>
<dbReference type="CDD" id="cd17535">
    <property type="entry name" value="REC_NarL-like"/>
    <property type="match status" value="1"/>
</dbReference>
<evidence type="ECO:0000256" key="3">
    <source>
        <dbReference type="ARBA" id="ARBA00023125"/>
    </source>
</evidence>
<keyword evidence="3" id="KW-0238">DNA-binding</keyword>
<dbReference type="SMART" id="SM00448">
    <property type="entry name" value="REC"/>
    <property type="match status" value="1"/>
</dbReference>
<dbReference type="InterPro" id="IPR000792">
    <property type="entry name" value="Tscrpt_reg_LuxR_C"/>
</dbReference>